<feature type="region of interest" description="Disordered" evidence="1">
    <location>
        <begin position="81"/>
        <end position="106"/>
    </location>
</feature>
<evidence type="ECO:0000313" key="3">
    <source>
        <dbReference type="Proteomes" id="UP000762676"/>
    </source>
</evidence>
<organism evidence="2 3">
    <name type="scientific">Elysia marginata</name>
    <dbReference type="NCBI Taxonomy" id="1093978"/>
    <lineage>
        <taxon>Eukaryota</taxon>
        <taxon>Metazoa</taxon>
        <taxon>Spiralia</taxon>
        <taxon>Lophotrochozoa</taxon>
        <taxon>Mollusca</taxon>
        <taxon>Gastropoda</taxon>
        <taxon>Heterobranchia</taxon>
        <taxon>Euthyneura</taxon>
        <taxon>Panpulmonata</taxon>
        <taxon>Sacoglossa</taxon>
        <taxon>Placobranchoidea</taxon>
        <taxon>Plakobranchidae</taxon>
        <taxon>Elysia</taxon>
    </lineage>
</organism>
<evidence type="ECO:0000313" key="2">
    <source>
        <dbReference type="EMBL" id="GFR72837.1"/>
    </source>
</evidence>
<sequence length="106" mass="12125">MQQSSQTCIGLLTTLIRSKVSRNFKTSSHEPSMPRSVIKRFAAVPLTDFGTLSDESKRILESLGVNWDLAKKKADRLLKKRRIEVDESGSDSESDDEPQIKRKRYR</sequence>
<gene>
    <name evidence="2" type="ORF">ElyMa_005716600</name>
</gene>
<reference evidence="2 3" key="1">
    <citation type="journal article" date="2021" name="Elife">
        <title>Chloroplast acquisition without the gene transfer in kleptoplastic sea slugs, Plakobranchus ocellatus.</title>
        <authorList>
            <person name="Maeda T."/>
            <person name="Takahashi S."/>
            <person name="Yoshida T."/>
            <person name="Shimamura S."/>
            <person name="Takaki Y."/>
            <person name="Nagai Y."/>
            <person name="Toyoda A."/>
            <person name="Suzuki Y."/>
            <person name="Arimoto A."/>
            <person name="Ishii H."/>
            <person name="Satoh N."/>
            <person name="Nishiyama T."/>
            <person name="Hasebe M."/>
            <person name="Maruyama T."/>
            <person name="Minagawa J."/>
            <person name="Obokata J."/>
            <person name="Shigenobu S."/>
        </authorList>
    </citation>
    <scope>NUCLEOTIDE SEQUENCE [LARGE SCALE GENOMIC DNA]</scope>
</reference>
<dbReference type="AlphaFoldDB" id="A0AAV4FHX8"/>
<proteinExistence type="predicted"/>
<dbReference type="Proteomes" id="UP000762676">
    <property type="component" value="Unassembled WGS sequence"/>
</dbReference>
<name>A0AAV4FHX8_9GAST</name>
<protein>
    <submittedName>
        <fullName evidence="2">Uncharacterized protein</fullName>
    </submittedName>
</protein>
<evidence type="ECO:0000256" key="1">
    <source>
        <dbReference type="SAM" id="MobiDB-lite"/>
    </source>
</evidence>
<dbReference type="EMBL" id="BMAT01011438">
    <property type="protein sequence ID" value="GFR72837.1"/>
    <property type="molecule type" value="Genomic_DNA"/>
</dbReference>
<keyword evidence="3" id="KW-1185">Reference proteome</keyword>
<comment type="caution">
    <text evidence="2">The sequence shown here is derived from an EMBL/GenBank/DDBJ whole genome shotgun (WGS) entry which is preliminary data.</text>
</comment>
<accession>A0AAV4FHX8</accession>
<feature type="compositionally biased region" description="Acidic residues" evidence="1">
    <location>
        <begin position="86"/>
        <end position="97"/>
    </location>
</feature>